<dbReference type="CDD" id="cd06268">
    <property type="entry name" value="PBP1_ABC_transporter_LIVBP-like"/>
    <property type="match status" value="1"/>
</dbReference>
<evidence type="ECO:0000313" key="4">
    <source>
        <dbReference type="EMBL" id="KAK4045194.1"/>
    </source>
</evidence>
<evidence type="ECO:0000256" key="1">
    <source>
        <dbReference type="ARBA" id="ARBA00022729"/>
    </source>
</evidence>
<feature type="signal peptide" evidence="2">
    <location>
        <begin position="1"/>
        <end position="21"/>
    </location>
</feature>
<dbReference type="InterPro" id="IPR028081">
    <property type="entry name" value="Leu-bd"/>
</dbReference>
<dbReference type="Proteomes" id="UP001234178">
    <property type="component" value="Unassembled WGS sequence"/>
</dbReference>
<dbReference type="InterPro" id="IPR051010">
    <property type="entry name" value="BCAA_transport"/>
</dbReference>
<feature type="chain" id="PRO_5047325986" description="Leucine-binding protein domain-containing protein" evidence="2">
    <location>
        <begin position="22"/>
        <end position="577"/>
    </location>
</feature>
<feature type="domain" description="Leucine-binding protein" evidence="3">
    <location>
        <begin position="33"/>
        <end position="374"/>
    </location>
</feature>
<protein>
    <recommendedName>
        <fullName evidence="3">Leucine-binding protein domain-containing protein</fullName>
    </recommendedName>
</protein>
<gene>
    <name evidence="4" type="ORF">OUZ56_032602</name>
</gene>
<sequence length="577" mass="59196">MRISPLVFLGPVFASLACTDAATPPPAAERIPVGSLLDDASDDSASIEQGALTAVRQLNALGGVLGHPLEAVRIRYKSDDATATAEIAVRAQLAATPTMPFVLGAVSSGQTLGLVNVAKEKNLVIGSASATRDGLGSTFEGRFFRTVPADAGQANFMADILAGVYAPAAGPGDAGVPGDGIAKCTNVTIAYQTGEAYASSLATKLEAVLKNQKGITPKVVAVSASATTADGYAADATLAINECVFLIHTLGSYAKDFYRATNALGQKTGKIPRMFGSDGVSGIRIGQVDASLNGVIYTGPDPAPLEEPYKEFQRLFGAANGLATVDEASFRPSAYDVIALYALAAARAGTFDGSKVRLELVNVSRPAADGTRFTPKDLGGALGNATLKRRVNFDGASGPVDVDDTGDVGGKVFSRWSTVALLASLAPVAAACAADEQNTSPLQITFPSEKAEVATDSVELRFYANTFACSALTASVVGGAWRTVAAPIASRTAPTCDLKSVDAPVLPFGTYSVLAVGIAESREFLAGCTTFSAGAEGVRPQELQLFPVNDATGATPNSGRVSRCVLATYCAAQNACK</sequence>
<reference evidence="4 5" key="1">
    <citation type="journal article" date="2023" name="Nucleic Acids Res.">
        <title>The hologenome of Daphnia magna reveals possible DNA methylation and microbiome-mediated evolution of the host genome.</title>
        <authorList>
            <person name="Chaturvedi A."/>
            <person name="Li X."/>
            <person name="Dhandapani V."/>
            <person name="Marshall H."/>
            <person name="Kissane S."/>
            <person name="Cuenca-Cambronero M."/>
            <person name="Asole G."/>
            <person name="Calvet F."/>
            <person name="Ruiz-Romero M."/>
            <person name="Marangio P."/>
            <person name="Guigo R."/>
            <person name="Rago D."/>
            <person name="Mirbahai L."/>
            <person name="Eastwood N."/>
            <person name="Colbourne J.K."/>
            <person name="Zhou J."/>
            <person name="Mallon E."/>
            <person name="Orsini L."/>
        </authorList>
    </citation>
    <scope>NUCLEOTIDE SEQUENCE [LARGE SCALE GENOMIC DNA]</scope>
    <source>
        <strain evidence="4">LRV0_1</strain>
    </source>
</reference>
<dbReference type="PROSITE" id="PS51257">
    <property type="entry name" value="PROKAR_LIPOPROTEIN"/>
    <property type="match status" value="1"/>
</dbReference>
<organism evidence="4 5">
    <name type="scientific">Daphnia magna</name>
    <dbReference type="NCBI Taxonomy" id="35525"/>
    <lineage>
        <taxon>Eukaryota</taxon>
        <taxon>Metazoa</taxon>
        <taxon>Ecdysozoa</taxon>
        <taxon>Arthropoda</taxon>
        <taxon>Crustacea</taxon>
        <taxon>Branchiopoda</taxon>
        <taxon>Diplostraca</taxon>
        <taxon>Cladocera</taxon>
        <taxon>Anomopoda</taxon>
        <taxon>Daphniidae</taxon>
        <taxon>Daphnia</taxon>
    </lineage>
</organism>
<dbReference type="Pfam" id="PF13458">
    <property type="entry name" value="Peripla_BP_6"/>
    <property type="match status" value="1"/>
</dbReference>
<dbReference type="PANTHER" id="PTHR30483:SF6">
    <property type="entry name" value="PERIPLASMIC BINDING PROTEIN OF ABC TRANSPORTER FOR NATURAL AMINO ACIDS"/>
    <property type="match status" value="1"/>
</dbReference>
<dbReference type="PANTHER" id="PTHR30483">
    <property type="entry name" value="LEUCINE-SPECIFIC-BINDING PROTEIN"/>
    <property type="match status" value="1"/>
</dbReference>
<proteinExistence type="predicted"/>
<evidence type="ECO:0000256" key="2">
    <source>
        <dbReference type="SAM" id="SignalP"/>
    </source>
</evidence>
<dbReference type="InterPro" id="IPR028082">
    <property type="entry name" value="Peripla_BP_I"/>
</dbReference>
<accession>A0ABR0B9C3</accession>
<dbReference type="EMBL" id="JAOYFB010000041">
    <property type="protein sequence ID" value="KAK4045194.1"/>
    <property type="molecule type" value="Genomic_DNA"/>
</dbReference>
<comment type="caution">
    <text evidence="4">The sequence shown here is derived from an EMBL/GenBank/DDBJ whole genome shotgun (WGS) entry which is preliminary data.</text>
</comment>
<name>A0ABR0B9C3_9CRUS</name>
<dbReference type="Gene3D" id="3.40.50.2300">
    <property type="match status" value="2"/>
</dbReference>
<keyword evidence="1 2" id="KW-0732">Signal</keyword>
<evidence type="ECO:0000259" key="3">
    <source>
        <dbReference type="Pfam" id="PF13458"/>
    </source>
</evidence>
<dbReference type="SUPFAM" id="SSF53822">
    <property type="entry name" value="Periplasmic binding protein-like I"/>
    <property type="match status" value="1"/>
</dbReference>
<evidence type="ECO:0000313" key="5">
    <source>
        <dbReference type="Proteomes" id="UP001234178"/>
    </source>
</evidence>
<keyword evidence="5" id="KW-1185">Reference proteome</keyword>